<dbReference type="AlphaFoldDB" id="A0A0F9TC98"/>
<accession>A0A0F9TC98</accession>
<comment type="caution">
    <text evidence="1">The sequence shown here is derived from an EMBL/GenBank/DDBJ whole genome shotgun (WGS) entry which is preliminary data.</text>
</comment>
<dbReference type="EMBL" id="LAZR01001321">
    <property type="protein sequence ID" value="KKN46626.1"/>
    <property type="molecule type" value="Genomic_DNA"/>
</dbReference>
<proteinExistence type="predicted"/>
<name>A0A0F9TC98_9ZZZZ</name>
<sequence length="75" mass="8719">MRFILLDDENREVDSSFGNEFDLEGAFMAWQCFRRIGIMLGEDPKKLARDLVDGITLGRYLRTDNRYQEGATGRK</sequence>
<evidence type="ECO:0000313" key="1">
    <source>
        <dbReference type="EMBL" id="KKN46626.1"/>
    </source>
</evidence>
<protein>
    <submittedName>
        <fullName evidence="1">Uncharacterized protein</fullName>
    </submittedName>
</protein>
<organism evidence="1">
    <name type="scientific">marine sediment metagenome</name>
    <dbReference type="NCBI Taxonomy" id="412755"/>
    <lineage>
        <taxon>unclassified sequences</taxon>
        <taxon>metagenomes</taxon>
        <taxon>ecological metagenomes</taxon>
    </lineage>
</organism>
<gene>
    <name evidence="1" type="ORF">LCGC14_0671310</name>
</gene>
<reference evidence="1" key="1">
    <citation type="journal article" date="2015" name="Nature">
        <title>Complex archaea that bridge the gap between prokaryotes and eukaryotes.</title>
        <authorList>
            <person name="Spang A."/>
            <person name="Saw J.H."/>
            <person name="Jorgensen S.L."/>
            <person name="Zaremba-Niedzwiedzka K."/>
            <person name="Martijn J."/>
            <person name="Lind A.E."/>
            <person name="van Eijk R."/>
            <person name="Schleper C."/>
            <person name="Guy L."/>
            <person name="Ettema T.J."/>
        </authorList>
    </citation>
    <scope>NUCLEOTIDE SEQUENCE</scope>
</reference>